<dbReference type="RefSeq" id="WP_079206566.1">
    <property type="nucleotide sequence ID" value="NZ_CP011859.1"/>
</dbReference>
<feature type="coiled-coil region" evidence="1">
    <location>
        <begin position="1"/>
        <end position="28"/>
    </location>
</feature>
<reference evidence="2 3" key="1">
    <citation type="submission" date="2015-06" db="EMBL/GenBank/DDBJ databases">
        <title>R. anatipestifer strain HXb2 is the most virulent strain so far, and the genome sequence would help us uncover the pathogenesis.</title>
        <authorList>
            <person name="Hu Q."/>
            <person name="Qi J."/>
            <person name="Bo H."/>
            <person name="Liu G."/>
            <person name="Tao M."/>
            <person name="Ding Y."/>
            <person name="Xue Y."/>
        </authorList>
    </citation>
    <scope>NUCLEOTIDE SEQUENCE [LARGE SCALE GENOMIC DNA]</scope>
    <source>
        <strain evidence="2 3">HXb2</strain>
    </source>
</reference>
<dbReference type="Proteomes" id="UP000189883">
    <property type="component" value="Chromosome"/>
</dbReference>
<organism evidence="2 3">
    <name type="scientific">Riemerella anatipestifer</name>
    <name type="common">Moraxella anatipestifer</name>
    <dbReference type="NCBI Taxonomy" id="34085"/>
    <lineage>
        <taxon>Bacteria</taxon>
        <taxon>Pseudomonadati</taxon>
        <taxon>Bacteroidota</taxon>
        <taxon>Flavobacteriia</taxon>
        <taxon>Flavobacteriales</taxon>
        <taxon>Weeksellaceae</taxon>
        <taxon>Riemerella</taxon>
    </lineage>
</organism>
<evidence type="ECO:0000256" key="1">
    <source>
        <dbReference type="SAM" id="Coils"/>
    </source>
</evidence>
<evidence type="ECO:0000313" key="2">
    <source>
        <dbReference type="EMBL" id="AQY21345.1"/>
    </source>
</evidence>
<accession>A0A1S7DQF6</accession>
<sequence length="124" mass="14580">MSKAEKLIKNISQRISDLKSKESELKAKLLSNFYGYFDVYSEDLLKTQVLIGEYERTLNYISVADSSIIEKYLLERRQVILNSLMEDKLSGISSNQYYNLKYISTIEVNRKIAYELYNWLSILK</sequence>
<name>A0A1S7DQF6_RIEAN</name>
<proteinExistence type="predicted"/>
<dbReference type="AlphaFoldDB" id="A0A1S7DQF6"/>
<keyword evidence="1" id="KW-0175">Coiled coil</keyword>
<dbReference type="EMBL" id="CP011859">
    <property type="protein sequence ID" value="AQY21345.1"/>
    <property type="molecule type" value="Genomic_DNA"/>
</dbReference>
<protein>
    <submittedName>
        <fullName evidence="2">Uncharacterized protein</fullName>
    </submittedName>
</protein>
<evidence type="ECO:0000313" key="3">
    <source>
        <dbReference type="Proteomes" id="UP000189883"/>
    </source>
</evidence>
<gene>
    <name evidence="2" type="ORF">AB406_0386</name>
</gene>